<comment type="caution">
    <text evidence="1">The sequence shown here is derived from an EMBL/GenBank/DDBJ whole genome shotgun (WGS) entry which is preliminary data.</text>
</comment>
<evidence type="ECO:0000313" key="1">
    <source>
        <dbReference type="EMBL" id="REL36771.1"/>
    </source>
</evidence>
<proteinExistence type="predicted"/>
<dbReference type="RefSeq" id="WP_116001614.1">
    <property type="nucleotide sequence ID" value="NZ_QUOV01000001.1"/>
</dbReference>
<dbReference type="AlphaFoldDB" id="A0A3E0UIL4"/>
<accession>A0A3E0UIL4</accession>
<name>A0A3E0UIL4_9GAMM</name>
<sequence>MELSQGHYLKQWLGSTLIIELIGELTVTGINQYLEEITDELSSVNQPVNFILDLSCFKGVVVSRCCNVEPISMQIRSTGVTSARKAIVGNKSKVVQIDITEFPECSINNTEHFSDLSSALKWIQ</sequence>
<gene>
    <name evidence="1" type="ORF">DXX92_16430</name>
</gene>
<evidence type="ECO:0000313" key="2">
    <source>
        <dbReference type="Proteomes" id="UP000256999"/>
    </source>
</evidence>
<organism evidence="1 2">
    <name type="scientific">Thalassotalea euphylliae</name>
    <dbReference type="NCBI Taxonomy" id="1655234"/>
    <lineage>
        <taxon>Bacteria</taxon>
        <taxon>Pseudomonadati</taxon>
        <taxon>Pseudomonadota</taxon>
        <taxon>Gammaproteobacteria</taxon>
        <taxon>Alteromonadales</taxon>
        <taxon>Colwelliaceae</taxon>
        <taxon>Thalassotalea</taxon>
    </lineage>
</organism>
<evidence type="ECO:0008006" key="3">
    <source>
        <dbReference type="Google" id="ProtNLM"/>
    </source>
</evidence>
<dbReference type="EMBL" id="QUOV01000001">
    <property type="protein sequence ID" value="REL36771.1"/>
    <property type="molecule type" value="Genomic_DNA"/>
</dbReference>
<reference evidence="1 2" key="1">
    <citation type="submission" date="2018-08" db="EMBL/GenBank/DDBJ databases">
        <title>Thalassotalea euphylliae genome.</title>
        <authorList>
            <person name="Summers S."/>
            <person name="Rice S.A."/>
            <person name="Freckelton M.L."/>
            <person name="Nedved B.T."/>
            <person name="Hadfield M.G."/>
        </authorList>
    </citation>
    <scope>NUCLEOTIDE SEQUENCE [LARGE SCALE GENOMIC DNA]</scope>
    <source>
        <strain evidence="1 2">H2</strain>
    </source>
</reference>
<protein>
    <recommendedName>
        <fullName evidence="3">STAS domain-containing protein</fullName>
    </recommendedName>
</protein>
<dbReference type="Proteomes" id="UP000256999">
    <property type="component" value="Unassembled WGS sequence"/>
</dbReference>